<accession>A0AAJ0HW55</accession>
<gene>
    <name evidence="3" type="ORF">B0T25DRAFT_57010</name>
</gene>
<feature type="domain" description="JmjC" evidence="2">
    <location>
        <begin position="687"/>
        <end position="835"/>
    </location>
</feature>
<feature type="compositionally biased region" description="Low complexity" evidence="1">
    <location>
        <begin position="322"/>
        <end position="334"/>
    </location>
</feature>
<evidence type="ECO:0000256" key="1">
    <source>
        <dbReference type="SAM" id="MobiDB-lite"/>
    </source>
</evidence>
<dbReference type="Proteomes" id="UP001275084">
    <property type="component" value="Unassembled WGS sequence"/>
</dbReference>
<organism evidence="3 4">
    <name type="scientific">Lasiosphaeria hispida</name>
    <dbReference type="NCBI Taxonomy" id="260671"/>
    <lineage>
        <taxon>Eukaryota</taxon>
        <taxon>Fungi</taxon>
        <taxon>Dikarya</taxon>
        <taxon>Ascomycota</taxon>
        <taxon>Pezizomycotina</taxon>
        <taxon>Sordariomycetes</taxon>
        <taxon>Sordariomycetidae</taxon>
        <taxon>Sordariales</taxon>
        <taxon>Lasiosphaeriaceae</taxon>
        <taxon>Lasiosphaeria</taxon>
    </lineage>
</organism>
<dbReference type="EMBL" id="JAUIQD010000001">
    <property type="protein sequence ID" value="KAK3364015.1"/>
    <property type="molecule type" value="Genomic_DNA"/>
</dbReference>
<dbReference type="AlphaFoldDB" id="A0AAJ0HW55"/>
<feature type="region of interest" description="Disordered" evidence="1">
    <location>
        <begin position="256"/>
        <end position="280"/>
    </location>
</feature>
<dbReference type="Gene3D" id="2.60.120.650">
    <property type="entry name" value="Cupin"/>
    <property type="match status" value="1"/>
</dbReference>
<evidence type="ECO:0000259" key="2">
    <source>
        <dbReference type="PROSITE" id="PS51184"/>
    </source>
</evidence>
<feature type="region of interest" description="Disordered" evidence="1">
    <location>
        <begin position="1"/>
        <end position="29"/>
    </location>
</feature>
<dbReference type="InterPro" id="IPR003347">
    <property type="entry name" value="JmjC_dom"/>
</dbReference>
<name>A0AAJ0HW55_9PEZI</name>
<proteinExistence type="predicted"/>
<evidence type="ECO:0000313" key="4">
    <source>
        <dbReference type="Proteomes" id="UP001275084"/>
    </source>
</evidence>
<keyword evidence="4" id="KW-1185">Reference proteome</keyword>
<evidence type="ECO:0000313" key="3">
    <source>
        <dbReference type="EMBL" id="KAK3364015.1"/>
    </source>
</evidence>
<comment type="caution">
    <text evidence="3">The sequence shown here is derived from an EMBL/GenBank/DDBJ whole genome shotgun (WGS) entry which is preliminary data.</text>
</comment>
<feature type="compositionally biased region" description="Basic and acidic residues" evidence="1">
    <location>
        <begin position="348"/>
        <end position="377"/>
    </location>
</feature>
<reference evidence="3" key="1">
    <citation type="journal article" date="2023" name="Mol. Phylogenet. Evol.">
        <title>Genome-scale phylogeny and comparative genomics of the fungal order Sordariales.</title>
        <authorList>
            <person name="Hensen N."/>
            <person name="Bonometti L."/>
            <person name="Westerberg I."/>
            <person name="Brannstrom I.O."/>
            <person name="Guillou S."/>
            <person name="Cros-Aarteil S."/>
            <person name="Calhoun S."/>
            <person name="Haridas S."/>
            <person name="Kuo A."/>
            <person name="Mondo S."/>
            <person name="Pangilinan J."/>
            <person name="Riley R."/>
            <person name="LaButti K."/>
            <person name="Andreopoulos B."/>
            <person name="Lipzen A."/>
            <person name="Chen C."/>
            <person name="Yan M."/>
            <person name="Daum C."/>
            <person name="Ng V."/>
            <person name="Clum A."/>
            <person name="Steindorff A."/>
            <person name="Ohm R.A."/>
            <person name="Martin F."/>
            <person name="Silar P."/>
            <person name="Natvig D.O."/>
            <person name="Lalanne C."/>
            <person name="Gautier V."/>
            <person name="Ament-Velasquez S.L."/>
            <person name="Kruys A."/>
            <person name="Hutchinson M.I."/>
            <person name="Powell A.J."/>
            <person name="Barry K."/>
            <person name="Miller A.N."/>
            <person name="Grigoriev I.V."/>
            <person name="Debuchy R."/>
            <person name="Gladieux P."/>
            <person name="Hiltunen Thoren M."/>
            <person name="Johannesson H."/>
        </authorList>
    </citation>
    <scope>NUCLEOTIDE SEQUENCE</scope>
    <source>
        <strain evidence="3">CBS 955.72</strain>
    </source>
</reference>
<dbReference type="SUPFAM" id="SSF51197">
    <property type="entry name" value="Clavaminate synthase-like"/>
    <property type="match status" value="1"/>
</dbReference>
<feature type="region of interest" description="Disordered" evidence="1">
    <location>
        <begin position="93"/>
        <end position="120"/>
    </location>
</feature>
<feature type="region of interest" description="Disordered" evidence="1">
    <location>
        <begin position="322"/>
        <end position="394"/>
    </location>
</feature>
<protein>
    <recommendedName>
        <fullName evidence="2">JmjC domain-containing protein</fullName>
    </recommendedName>
</protein>
<dbReference type="PROSITE" id="PS51184">
    <property type="entry name" value="JMJC"/>
    <property type="match status" value="1"/>
</dbReference>
<sequence>MAHPSDQYSDGVESFSPAEMCPNAEPNDDTIVLAPDQASQVELFREELRLCSTDTQRYDLCVQKRDELLDQHTGLQILVAACEQVMSTECPEYRRRKQTKKNRDSTQPAPTNKEEDSAQWDRFLGVATDGSKRLSALKEVVRCWGRDVVQHYQWASKGEKYWNQLRTTARRVPVWEEAVVGLNWSMLQRSRDIRRRPVKALVNPIEPADLDSLRAWSREDPFPCPKLAASDLPDNFRFDTYGLMVHKEFAIDLSEPDSASTTEAPAVPEAGNASITGPSEQNDMTALKMLALAASETGRTDSNTDGIVAEATDAFLAEAVDDATPTSHDTSSTDSAEEDTAATTPEALHCDTTKAPDKPTGRSLRARKEFSYHERSKGGGTSRSRQARLPASVPKISPRCCPAEVPSALLLALDNPSMFGPEAAEQLSPFLTQLCRSHLQLLVTRMSAMALNQKFTLTGNQDIPTAATSFSAGRPTRRRAASLSDITQLVSKRRRLDVPPAFLATPEAGPDADGDTPMYDRMADDLYRRRVLAELREKASQHTPSQDSHGKETDKLICELLEKVEQPNTDSSKGAVEAWFCTGDEAASLAESESPHDAPIITKGQQQFRWSKGDRPIVQLFRRMGFLDKSVSVQIPSRSSTTQSYEVRKLSQVRKRFLAQDGTDDPWNILDLQSAVPQSIPDWLTREDSQLLLQVRNAALMEESAERVVAPTERWNQWKNVLDWVLLSEGGHNTAPHMDSHGFATWITAQEGPVGFGWMSSPTEEEQNSWTIDPHCYTGGRWRYIVLQPGQSLFIVPGTIHFVFRVRDGQTLALGGHILQWSDVRRWMQVVLAQARHPAITNEDVKHSAPNLVHVVAQLVKARVKEGEVEQLGGEAAVTQFFASVKEFGERPRRRLPGW</sequence>
<reference evidence="3" key="2">
    <citation type="submission" date="2023-06" db="EMBL/GenBank/DDBJ databases">
        <authorList>
            <consortium name="Lawrence Berkeley National Laboratory"/>
            <person name="Haridas S."/>
            <person name="Hensen N."/>
            <person name="Bonometti L."/>
            <person name="Westerberg I."/>
            <person name="Brannstrom I.O."/>
            <person name="Guillou S."/>
            <person name="Cros-Aarteil S."/>
            <person name="Calhoun S."/>
            <person name="Kuo A."/>
            <person name="Mondo S."/>
            <person name="Pangilinan J."/>
            <person name="Riley R."/>
            <person name="Labutti K."/>
            <person name="Andreopoulos B."/>
            <person name="Lipzen A."/>
            <person name="Chen C."/>
            <person name="Yanf M."/>
            <person name="Daum C."/>
            <person name="Ng V."/>
            <person name="Clum A."/>
            <person name="Steindorff A."/>
            <person name="Ohm R."/>
            <person name="Martin F."/>
            <person name="Silar P."/>
            <person name="Natvig D."/>
            <person name="Lalanne C."/>
            <person name="Gautier V."/>
            <person name="Ament-Velasquez S.L."/>
            <person name="Kruys A."/>
            <person name="Hutchinson M.I."/>
            <person name="Powell A.J."/>
            <person name="Barry K."/>
            <person name="Miller A.N."/>
            <person name="Grigoriev I.V."/>
            <person name="Debuchy R."/>
            <person name="Gladieux P."/>
            <person name="Thoren M.H."/>
            <person name="Johannesson H."/>
        </authorList>
    </citation>
    <scope>NUCLEOTIDE SEQUENCE</scope>
    <source>
        <strain evidence="3">CBS 955.72</strain>
    </source>
</reference>